<evidence type="ECO:0000256" key="1">
    <source>
        <dbReference type="ARBA" id="ARBA00006594"/>
    </source>
</evidence>
<reference evidence="7 8" key="1">
    <citation type="submission" date="2023-02" db="EMBL/GenBank/DDBJ databases">
        <title>The draft genomes of Enterobacter strains.</title>
        <authorList>
            <person name="He Y."/>
            <person name="Feng Y."/>
            <person name="Zong Z."/>
        </authorList>
    </citation>
    <scope>NUCLEOTIDE SEQUENCE [LARGE SCALE GENOMIC DNA]</scope>
    <source>
        <strain evidence="7 8">170198</strain>
    </source>
</reference>
<evidence type="ECO:0000313" key="7">
    <source>
        <dbReference type="EMBL" id="MDY0416147.1"/>
    </source>
</evidence>
<proteinExistence type="inferred from homology"/>
<dbReference type="EC" id="2.1.1.72" evidence="2"/>
<evidence type="ECO:0000256" key="4">
    <source>
        <dbReference type="ARBA" id="ARBA00022679"/>
    </source>
</evidence>
<organism evidence="7 8">
    <name type="scientific">Enterobacter chinensis</name>
    <dbReference type="NCBI Taxonomy" id="3030997"/>
    <lineage>
        <taxon>Bacteria</taxon>
        <taxon>Pseudomonadati</taxon>
        <taxon>Pseudomonadota</taxon>
        <taxon>Gammaproteobacteria</taxon>
        <taxon>Enterobacterales</taxon>
        <taxon>Enterobacteriaceae</taxon>
        <taxon>Enterobacter</taxon>
    </lineage>
</organism>
<dbReference type="InterPro" id="IPR012327">
    <property type="entry name" value="MeTrfase_D12"/>
</dbReference>
<dbReference type="PRINTS" id="PR00505">
    <property type="entry name" value="D12N6MTFRASE"/>
</dbReference>
<keyword evidence="3 7" id="KW-0489">Methyltransferase</keyword>
<gene>
    <name evidence="7" type="ORF">PYW49_00475</name>
</gene>
<evidence type="ECO:0000256" key="6">
    <source>
        <dbReference type="ARBA" id="ARBA00047942"/>
    </source>
</evidence>
<dbReference type="GO" id="GO:0032259">
    <property type="term" value="P:methylation"/>
    <property type="evidence" value="ECO:0007669"/>
    <property type="project" value="UniProtKB-KW"/>
</dbReference>
<accession>A0ABU5CWQ8</accession>
<dbReference type="InterPro" id="IPR023095">
    <property type="entry name" value="Ade_MeTrfase_dom_2"/>
</dbReference>
<comment type="catalytic activity">
    <reaction evidence="6">
        <text>a 2'-deoxyadenosine in DNA + S-adenosyl-L-methionine = an N(6)-methyl-2'-deoxyadenosine in DNA + S-adenosyl-L-homocysteine + H(+)</text>
        <dbReference type="Rhea" id="RHEA:15197"/>
        <dbReference type="Rhea" id="RHEA-COMP:12418"/>
        <dbReference type="Rhea" id="RHEA-COMP:12419"/>
        <dbReference type="ChEBI" id="CHEBI:15378"/>
        <dbReference type="ChEBI" id="CHEBI:57856"/>
        <dbReference type="ChEBI" id="CHEBI:59789"/>
        <dbReference type="ChEBI" id="CHEBI:90615"/>
        <dbReference type="ChEBI" id="CHEBI:90616"/>
        <dbReference type="EC" id="2.1.1.72"/>
    </reaction>
</comment>
<keyword evidence="8" id="KW-1185">Reference proteome</keyword>
<dbReference type="InterPro" id="IPR029063">
    <property type="entry name" value="SAM-dependent_MTases_sf"/>
</dbReference>
<dbReference type="GO" id="GO:0008168">
    <property type="term" value="F:methyltransferase activity"/>
    <property type="evidence" value="ECO:0007669"/>
    <property type="project" value="UniProtKB-KW"/>
</dbReference>
<comment type="caution">
    <text evidence="7">The sequence shown here is derived from an EMBL/GenBank/DDBJ whole genome shotgun (WGS) entry which is preliminary data.</text>
</comment>
<evidence type="ECO:0000256" key="2">
    <source>
        <dbReference type="ARBA" id="ARBA00011900"/>
    </source>
</evidence>
<dbReference type="EMBL" id="JARDVI010000001">
    <property type="protein sequence ID" value="MDY0416147.1"/>
    <property type="molecule type" value="Genomic_DNA"/>
</dbReference>
<dbReference type="Gene3D" id="3.40.50.150">
    <property type="entry name" value="Vaccinia Virus protein VP39"/>
    <property type="match status" value="1"/>
</dbReference>
<dbReference type="Proteomes" id="UP001270266">
    <property type="component" value="Unassembled WGS sequence"/>
</dbReference>
<protein>
    <recommendedName>
        <fullName evidence="2">site-specific DNA-methyltransferase (adenine-specific)</fullName>
        <ecNumber evidence="2">2.1.1.72</ecNumber>
    </recommendedName>
</protein>
<evidence type="ECO:0000256" key="5">
    <source>
        <dbReference type="ARBA" id="ARBA00022691"/>
    </source>
</evidence>
<dbReference type="PANTHER" id="PTHR30481:SF2">
    <property type="entry name" value="SITE-SPECIFIC DNA-METHYLTRANSFERASE (ADENINE-SPECIFIC)"/>
    <property type="match status" value="1"/>
</dbReference>
<sequence length="317" mass="36048">MLTYDFNQLNLLKKKAIGDSLGIPHIPQDISPMRYPGGKAKLSRFMALFIVTNKLDGCTLVEPFCGGAGGTLPLLISGLIDKLILNDLNPCIAAFWRSLIKDPDSLVALIESEPVNLESWHHWRNIYFSRQVHTDLEKGFSAFFLNRTNRSGMLHAGPIGGRCQSHDKYTIDCRFNKDALIKRIEIISKHAKKIKVTEHDACKLLHRRTEDEFIYADPPYVQEGKNIYSNFCFSETDHARFAKKIMRSKAHWLLSYDDHPLIHRLYSSSGMNIIELSYAINKARVGRELLIASANSRQPNLQNLENTDTMPYNQSLG</sequence>
<keyword evidence="4" id="KW-0808">Transferase</keyword>
<dbReference type="Pfam" id="PF02086">
    <property type="entry name" value="MethyltransfD12"/>
    <property type="match status" value="1"/>
</dbReference>
<evidence type="ECO:0000256" key="3">
    <source>
        <dbReference type="ARBA" id="ARBA00022603"/>
    </source>
</evidence>
<dbReference type="PANTHER" id="PTHR30481">
    <property type="entry name" value="DNA ADENINE METHYLASE"/>
    <property type="match status" value="1"/>
</dbReference>
<dbReference type="RefSeq" id="WP_320385321.1">
    <property type="nucleotide sequence ID" value="NZ_JARDVI010000001.1"/>
</dbReference>
<dbReference type="SUPFAM" id="SSF53335">
    <property type="entry name" value="S-adenosyl-L-methionine-dependent methyltransferases"/>
    <property type="match status" value="1"/>
</dbReference>
<evidence type="ECO:0000313" key="8">
    <source>
        <dbReference type="Proteomes" id="UP001270266"/>
    </source>
</evidence>
<keyword evidence="5" id="KW-0949">S-adenosyl-L-methionine</keyword>
<name>A0ABU5CWQ8_9ENTR</name>
<comment type="similarity">
    <text evidence="1">Belongs to the N(4)/N(6)-methyltransferase family.</text>
</comment>
<dbReference type="Gene3D" id="1.10.1020.10">
    <property type="entry name" value="Adenine-specific Methyltransferase, Domain 2"/>
    <property type="match status" value="1"/>
</dbReference>